<sequence length="406" mass="43676">MSKKVVVTGIGVISPIGSTKDEFWSNLCEGKIGTKENIETFNTDKFDVHIGGEVKDFDPSPFFEHLDPKQFGRTTQLVVAAAKMAVQDSDMDLHSLGEETAVCIGTTIGNNSVLETHHDMMYQENKTANPEFISHYPLNMISATVAEELGCEGSCTVIPTACAAGNYAIGFGKDLIEDGQAKVAIVGGADAISRVIYSTFHRLGALSQEPSRPFDKNRTGINVSEGAGILVLEDYEHAVSRGARIYAELKGYGLACDAHHPTAPHPEGEGAVHAIKEALRDARISEEDISYINAHGTGTKANDYTESIAIRRVFGEKVEEIPVSSIKSMLGHTMGAASAIEAACCTLAIYHSVIPPTMNFEERDPECLQNVVPNEKISIPVDYALSNSFAFGGNIANIILGRCSHD</sequence>
<name>A0A120EBU0_BACMY</name>
<protein>
    <submittedName>
        <fullName evidence="5">Beta-ketoacyl-ACP synthase</fullName>
    </submittedName>
</protein>
<dbReference type="PROSITE" id="PS00606">
    <property type="entry name" value="KS3_1"/>
    <property type="match status" value="1"/>
</dbReference>
<dbReference type="PANTHER" id="PTHR11712:SF336">
    <property type="entry name" value="3-OXOACYL-[ACYL-CARRIER-PROTEIN] SYNTHASE, MITOCHONDRIAL"/>
    <property type="match status" value="1"/>
</dbReference>
<comment type="caution">
    <text evidence="5">The sequence shown here is derived from an EMBL/GenBank/DDBJ whole genome shotgun (WGS) entry which is preliminary data.</text>
</comment>
<feature type="domain" description="Ketosynthase family 3 (KS3)" evidence="4">
    <location>
        <begin position="2"/>
        <end position="402"/>
    </location>
</feature>
<dbReference type="EMBL" id="LRPH01000094">
    <property type="protein sequence ID" value="KWU54900.1"/>
    <property type="molecule type" value="Genomic_DNA"/>
</dbReference>
<dbReference type="PROSITE" id="PS52004">
    <property type="entry name" value="KS3_2"/>
    <property type="match status" value="1"/>
</dbReference>
<dbReference type="CDD" id="cd00834">
    <property type="entry name" value="KAS_I_II"/>
    <property type="match status" value="1"/>
</dbReference>
<dbReference type="InterPro" id="IPR000794">
    <property type="entry name" value="Beta-ketoacyl_synthase"/>
</dbReference>
<dbReference type="PANTHER" id="PTHR11712">
    <property type="entry name" value="POLYKETIDE SYNTHASE-RELATED"/>
    <property type="match status" value="1"/>
</dbReference>
<keyword evidence="2 3" id="KW-0808">Transferase</keyword>
<dbReference type="InterPro" id="IPR014031">
    <property type="entry name" value="Ketoacyl_synth_C"/>
</dbReference>
<evidence type="ECO:0000256" key="3">
    <source>
        <dbReference type="RuleBase" id="RU003694"/>
    </source>
</evidence>
<evidence type="ECO:0000256" key="2">
    <source>
        <dbReference type="ARBA" id="ARBA00022679"/>
    </source>
</evidence>
<dbReference type="Pfam" id="PF02801">
    <property type="entry name" value="Ketoacyl-synt_C"/>
    <property type="match status" value="1"/>
</dbReference>
<dbReference type="AlphaFoldDB" id="A0A120EBU0"/>
<dbReference type="Pfam" id="PF00109">
    <property type="entry name" value="ketoacyl-synt"/>
    <property type="match status" value="1"/>
</dbReference>
<accession>A0A120EBU0</accession>
<evidence type="ECO:0000313" key="6">
    <source>
        <dbReference type="Proteomes" id="UP000065797"/>
    </source>
</evidence>
<dbReference type="InterPro" id="IPR018201">
    <property type="entry name" value="Ketoacyl_synth_AS"/>
</dbReference>
<dbReference type="RefSeq" id="WP_060751835.1">
    <property type="nucleotide sequence ID" value="NZ_LRPH01000094.1"/>
</dbReference>
<dbReference type="InterPro" id="IPR014030">
    <property type="entry name" value="Ketoacyl_synth_N"/>
</dbReference>
<evidence type="ECO:0000259" key="4">
    <source>
        <dbReference type="PROSITE" id="PS52004"/>
    </source>
</evidence>
<dbReference type="InterPro" id="IPR016039">
    <property type="entry name" value="Thiolase-like"/>
</dbReference>
<dbReference type="NCBIfam" id="NF005589">
    <property type="entry name" value="PRK07314.1"/>
    <property type="match status" value="1"/>
</dbReference>
<comment type="similarity">
    <text evidence="1 3">Belongs to the thiolase-like superfamily. Beta-ketoacyl-ACP synthases family.</text>
</comment>
<dbReference type="SUPFAM" id="SSF53901">
    <property type="entry name" value="Thiolase-like"/>
    <property type="match status" value="2"/>
</dbReference>
<reference evidence="5 6" key="1">
    <citation type="submission" date="2016-01" db="EMBL/GenBank/DDBJ databases">
        <authorList>
            <person name="McClelland M."/>
            <person name="Jain A."/>
            <person name="Saraogi P."/>
            <person name="Mendelson R."/>
            <person name="Westerman R."/>
            <person name="SanMiguel P."/>
            <person name="Csonka L."/>
        </authorList>
    </citation>
    <scope>NUCLEOTIDE SEQUENCE [LARGE SCALE GENOMIC DNA]</scope>
    <source>
        <strain evidence="5 6">PE8-15</strain>
    </source>
</reference>
<dbReference type="GO" id="GO:0006633">
    <property type="term" value="P:fatty acid biosynthetic process"/>
    <property type="evidence" value="ECO:0007669"/>
    <property type="project" value="InterPro"/>
</dbReference>
<dbReference type="Gene3D" id="3.40.47.10">
    <property type="match status" value="1"/>
</dbReference>
<proteinExistence type="inferred from homology"/>
<evidence type="ECO:0000256" key="1">
    <source>
        <dbReference type="ARBA" id="ARBA00008467"/>
    </source>
</evidence>
<dbReference type="GO" id="GO:0005829">
    <property type="term" value="C:cytosol"/>
    <property type="evidence" value="ECO:0007669"/>
    <property type="project" value="TreeGrafter"/>
</dbReference>
<dbReference type="InterPro" id="IPR020841">
    <property type="entry name" value="PKS_Beta-ketoAc_synthase_dom"/>
</dbReference>
<evidence type="ECO:0000313" key="5">
    <source>
        <dbReference type="EMBL" id="KWU54900.1"/>
    </source>
</evidence>
<dbReference type="GO" id="GO:0004315">
    <property type="term" value="F:3-oxoacyl-[acyl-carrier-protein] synthase activity"/>
    <property type="evidence" value="ECO:0007669"/>
    <property type="project" value="InterPro"/>
</dbReference>
<gene>
    <name evidence="5" type="ORF">AWW70_26165</name>
</gene>
<organism evidence="5 6">
    <name type="scientific">Bacillus mycoides</name>
    <dbReference type="NCBI Taxonomy" id="1405"/>
    <lineage>
        <taxon>Bacteria</taxon>
        <taxon>Bacillati</taxon>
        <taxon>Bacillota</taxon>
        <taxon>Bacilli</taxon>
        <taxon>Bacillales</taxon>
        <taxon>Bacillaceae</taxon>
        <taxon>Bacillus</taxon>
        <taxon>Bacillus cereus group</taxon>
    </lineage>
</organism>
<dbReference type="Proteomes" id="UP000065797">
    <property type="component" value="Unassembled WGS sequence"/>
</dbReference>
<dbReference type="SMART" id="SM00825">
    <property type="entry name" value="PKS_KS"/>
    <property type="match status" value="1"/>
</dbReference>